<dbReference type="Pfam" id="PF00011">
    <property type="entry name" value="HSP20"/>
    <property type="match status" value="1"/>
</dbReference>
<evidence type="ECO:0000256" key="2">
    <source>
        <dbReference type="RuleBase" id="RU003616"/>
    </source>
</evidence>
<feature type="domain" description="CS" evidence="4">
    <location>
        <begin position="47"/>
        <end position="150"/>
    </location>
</feature>
<dbReference type="Proteomes" id="UP000317093">
    <property type="component" value="Chromosome"/>
</dbReference>
<dbReference type="Gene3D" id="2.60.40.790">
    <property type="match status" value="1"/>
</dbReference>
<proteinExistence type="inferred from homology"/>
<protein>
    <submittedName>
        <fullName evidence="5">18 kDa heat shock protein</fullName>
    </submittedName>
</protein>
<dbReference type="InterPro" id="IPR007052">
    <property type="entry name" value="CS_dom"/>
</dbReference>
<evidence type="ECO:0000259" key="4">
    <source>
        <dbReference type="PROSITE" id="PS51203"/>
    </source>
</evidence>
<dbReference type="InterPro" id="IPR031107">
    <property type="entry name" value="Small_HSP"/>
</dbReference>
<keyword evidence="6" id="KW-1185">Reference proteome</keyword>
<evidence type="ECO:0000313" key="6">
    <source>
        <dbReference type="Proteomes" id="UP000317093"/>
    </source>
</evidence>
<dbReference type="CDD" id="cd06464">
    <property type="entry name" value="ACD_sHsps-like"/>
    <property type="match status" value="1"/>
</dbReference>
<evidence type="ECO:0000313" key="5">
    <source>
        <dbReference type="EMBL" id="QDU62418.1"/>
    </source>
</evidence>
<keyword evidence="5" id="KW-0346">Stress response</keyword>
<dbReference type="OrthoDB" id="268718at2"/>
<accession>A0A518B615</accession>
<dbReference type="KEGG" id="knv:Pan216_32850"/>
<dbReference type="SUPFAM" id="SSF49764">
    <property type="entry name" value="HSP20-like chaperones"/>
    <property type="match status" value="1"/>
</dbReference>
<reference evidence="5 6" key="1">
    <citation type="submission" date="2019-02" db="EMBL/GenBank/DDBJ databases">
        <title>Deep-cultivation of Planctomycetes and their phenomic and genomic characterization uncovers novel biology.</title>
        <authorList>
            <person name="Wiegand S."/>
            <person name="Jogler M."/>
            <person name="Boedeker C."/>
            <person name="Pinto D."/>
            <person name="Vollmers J."/>
            <person name="Rivas-Marin E."/>
            <person name="Kohn T."/>
            <person name="Peeters S.H."/>
            <person name="Heuer A."/>
            <person name="Rast P."/>
            <person name="Oberbeckmann S."/>
            <person name="Bunk B."/>
            <person name="Jeske O."/>
            <person name="Meyerdierks A."/>
            <person name="Storesund J.E."/>
            <person name="Kallscheuer N."/>
            <person name="Luecker S."/>
            <person name="Lage O.M."/>
            <person name="Pohl T."/>
            <person name="Merkel B.J."/>
            <person name="Hornburger P."/>
            <person name="Mueller R.-W."/>
            <person name="Bruemmer F."/>
            <person name="Labrenz M."/>
            <person name="Spormann A.M."/>
            <person name="Op den Camp H."/>
            <person name="Overmann J."/>
            <person name="Amann R."/>
            <person name="Jetten M.S.M."/>
            <person name="Mascher T."/>
            <person name="Medema M.H."/>
            <person name="Devos D.P."/>
            <person name="Kaster A.-K."/>
            <person name="Ovreas L."/>
            <person name="Rohde M."/>
            <person name="Galperin M.Y."/>
            <person name="Jogler C."/>
        </authorList>
    </citation>
    <scope>NUCLEOTIDE SEQUENCE [LARGE SCALE GENOMIC DNA]</scope>
    <source>
        <strain evidence="5 6">Pan216</strain>
    </source>
</reference>
<feature type="domain" description="SHSP" evidence="3">
    <location>
        <begin position="43"/>
        <end position="154"/>
    </location>
</feature>
<sequence length="154" mass="17576">MVERHAVGPHHERALAPNSWNRLESEMRDLMGRFFAPIETGLGFGERFSPSVNLVETDDSLEVSVELPGIKPDDVDVEIKNNALWISGVKKSESEEKGKAYHRIERHHGEFQRVIPLPTEIDEEKVDATYRDGVLRIEIGKSDQVKPRRIHVKT</sequence>
<dbReference type="InterPro" id="IPR002068">
    <property type="entry name" value="A-crystallin/Hsp20_dom"/>
</dbReference>
<name>A0A518B615_9BACT</name>
<dbReference type="PANTHER" id="PTHR11527">
    <property type="entry name" value="HEAT-SHOCK PROTEIN 20 FAMILY MEMBER"/>
    <property type="match status" value="1"/>
</dbReference>
<gene>
    <name evidence="5" type="ORF">Pan216_32850</name>
</gene>
<dbReference type="EMBL" id="CP036279">
    <property type="protein sequence ID" value="QDU62418.1"/>
    <property type="molecule type" value="Genomic_DNA"/>
</dbReference>
<dbReference type="InterPro" id="IPR008978">
    <property type="entry name" value="HSP20-like_chaperone"/>
</dbReference>
<organism evidence="5 6">
    <name type="scientific">Kolteria novifilia</name>
    <dbReference type="NCBI Taxonomy" id="2527975"/>
    <lineage>
        <taxon>Bacteria</taxon>
        <taxon>Pseudomonadati</taxon>
        <taxon>Planctomycetota</taxon>
        <taxon>Planctomycetia</taxon>
        <taxon>Kolteriales</taxon>
        <taxon>Kolteriaceae</taxon>
        <taxon>Kolteria</taxon>
    </lineage>
</organism>
<dbReference type="PROSITE" id="PS01031">
    <property type="entry name" value="SHSP"/>
    <property type="match status" value="1"/>
</dbReference>
<dbReference type="RefSeq" id="WP_145259154.1">
    <property type="nucleotide sequence ID" value="NZ_CP036279.1"/>
</dbReference>
<comment type="similarity">
    <text evidence="1 2">Belongs to the small heat shock protein (HSP20) family.</text>
</comment>
<dbReference type="PROSITE" id="PS51203">
    <property type="entry name" value="CS"/>
    <property type="match status" value="1"/>
</dbReference>
<evidence type="ECO:0000256" key="1">
    <source>
        <dbReference type="PROSITE-ProRule" id="PRU00285"/>
    </source>
</evidence>
<evidence type="ECO:0000259" key="3">
    <source>
        <dbReference type="PROSITE" id="PS01031"/>
    </source>
</evidence>
<dbReference type="AlphaFoldDB" id="A0A518B615"/>